<organism evidence="1 2">
    <name type="scientific">Brachionus plicatilis</name>
    <name type="common">Marine rotifer</name>
    <name type="synonym">Brachionus muelleri</name>
    <dbReference type="NCBI Taxonomy" id="10195"/>
    <lineage>
        <taxon>Eukaryota</taxon>
        <taxon>Metazoa</taxon>
        <taxon>Spiralia</taxon>
        <taxon>Gnathifera</taxon>
        <taxon>Rotifera</taxon>
        <taxon>Eurotatoria</taxon>
        <taxon>Monogononta</taxon>
        <taxon>Pseudotrocha</taxon>
        <taxon>Ploima</taxon>
        <taxon>Brachionidae</taxon>
        <taxon>Brachionus</taxon>
    </lineage>
</organism>
<gene>
    <name evidence="1" type="ORF">BpHYR1_029496</name>
</gene>
<dbReference type="AlphaFoldDB" id="A0A3M7RY39"/>
<dbReference type="EMBL" id="REGN01002402">
    <property type="protein sequence ID" value="RNA28349.1"/>
    <property type="molecule type" value="Genomic_DNA"/>
</dbReference>
<dbReference type="Proteomes" id="UP000276133">
    <property type="component" value="Unassembled WGS sequence"/>
</dbReference>
<proteinExistence type="predicted"/>
<reference evidence="1 2" key="1">
    <citation type="journal article" date="2018" name="Sci. Rep.">
        <title>Genomic signatures of local adaptation to the degree of environmental predictability in rotifers.</title>
        <authorList>
            <person name="Franch-Gras L."/>
            <person name="Hahn C."/>
            <person name="Garcia-Roger E.M."/>
            <person name="Carmona M.J."/>
            <person name="Serra M."/>
            <person name="Gomez A."/>
        </authorList>
    </citation>
    <scope>NUCLEOTIDE SEQUENCE [LARGE SCALE GENOMIC DNA]</scope>
    <source>
        <strain evidence="1">HYR1</strain>
    </source>
</reference>
<comment type="caution">
    <text evidence="1">The sequence shown here is derived from an EMBL/GenBank/DDBJ whole genome shotgun (WGS) entry which is preliminary data.</text>
</comment>
<name>A0A3M7RY39_BRAPC</name>
<protein>
    <submittedName>
        <fullName evidence="1">Uncharacterized protein</fullName>
    </submittedName>
</protein>
<keyword evidence="2" id="KW-1185">Reference proteome</keyword>
<sequence length="71" mass="8475">MNYFTLADIKNQIPSITPIIKRVIVRAFAKSKVRQNRRIKNPKIKISIKIFIQEKFFDFEIFFSALKNVKM</sequence>
<evidence type="ECO:0000313" key="2">
    <source>
        <dbReference type="Proteomes" id="UP000276133"/>
    </source>
</evidence>
<evidence type="ECO:0000313" key="1">
    <source>
        <dbReference type="EMBL" id="RNA28349.1"/>
    </source>
</evidence>
<accession>A0A3M7RY39</accession>